<evidence type="ECO:0000256" key="8">
    <source>
        <dbReference type="SAM" id="MobiDB-lite"/>
    </source>
</evidence>
<evidence type="ECO:0000256" key="1">
    <source>
        <dbReference type="ARBA" id="ARBA00006594"/>
    </source>
</evidence>
<comment type="caution">
    <text evidence="11">The sequence shown here is derived from an EMBL/GenBank/DDBJ whole genome shotgun (WGS) entry which is preliminary data.</text>
</comment>
<dbReference type="InterPro" id="IPR002052">
    <property type="entry name" value="DNA_methylase_N6_adenine_CS"/>
</dbReference>
<protein>
    <recommendedName>
        <fullName evidence="2">site-specific DNA-methyltransferase (adenine-specific)</fullName>
        <ecNumber evidence="2">2.1.1.72</ecNumber>
    </recommendedName>
</protein>
<dbReference type="RefSeq" id="WP_068707931.1">
    <property type="nucleotide sequence ID" value="NZ_LRIE01000065.1"/>
</dbReference>
<dbReference type="Gene3D" id="1.20.1260.30">
    <property type="match status" value="1"/>
</dbReference>
<dbReference type="AlphaFoldDB" id="A0A163RX98"/>
<keyword evidence="3 11" id="KW-0489">Methyltransferase</keyword>
<dbReference type="Proteomes" id="UP000076447">
    <property type="component" value="Unassembled WGS sequence"/>
</dbReference>
<organism evidence="11 12">
    <name type="scientific">Oerskovia enterophila</name>
    <dbReference type="NCBI Taxonomy" id="43678"/>
    <lineage>
        <taxon>Bacteria</taxon>
        <taxon>Bacillati</taxon>
        <taxon>Actinomycetota</taxon>
        <taxon>Actinomycetes</taxon>
        <taxon>Micrococcales</taxon>
        <taxon>Cellulomonadaceae</taxon>
        <taxon>Oerskovia</taxon>
    </lineage>
</organism>
<comment type="catalytic activity">
    <reaction evidence="7">
        <text>a 2'-deoxyadenosine in DNA + S-adenosyl-L-methionine = an N(6)-methyl-2'-deoxyadenosine in DNA + S-adenosyl-L-homocysteine + H(+)</text>
        <dbReference type="Rhea" id="RHEA:15197"/>
        <dbReference type="Rhea" id="RHEA-COMP:12418"/>
        <dbReference type="Rhea" id="RHEA-COMP:12419"/>
        <dbReference type="ChEBI" id="CHEBI:15378"/>
        <dbReference type="ChEBI" id="CHEBI:57856"/>
        <dbReference type="ChEBI" id="CHEBI:59789"/>
        <dbReference type="ChEBI" id="CHEBI:90615"/>
        <dbReference type="ChEBI" id="CHEBI:90616"/>
        <dbReference type="EC" id="2.1.1.72"/>
    </reaction>
</comment>
<keyword evidence="6" id="KW-0680">Restriction system</keyword>
<dbReference type="GO" id="GO:0003677">
    <property type="term" value="F:DNA binding"/>
    <property type="evidence" value="ECO:0007669"/>
    <property type="project" value="InterPro"/>
</dbReference>
<accession>A0A163RX98</accession>
<dbReference type="GO" id="GO:0008170">
    <property type="term" value="F:N-methyltransferase activity"/>
    <property type="evidence" value="ECO:0007669"/>
    <property type="project" value="InterPro"/>
</dbReference>
<dbReference type="PRINTS" id="PR00507">
    <property type="entry name" value="N12N6MTFRASE"/>
</dbReference>
<dbReference type="GO" id="GO:0009007">
    <property type="term" value="F:site-specific DNA-methyltransferase (adenine-specific) activity"/>
    <property type="evidence" value="ECO:0007669"/>
    <property type="project" value="UniProtKB-EC"/>
</dbReference>
<dbReference type="Pfam" id="PF12161">
    <property type="entry name" value="HsdM_N"/>
    <property type="match status" value="1"/>
</dbReference>
<evidence type="ECO:0000313" key="12">
    <source>
        <dbReference type="Proteomes" id="UP000076447"/>
    </source>
</evidence>
<feature type="domain" description="DNA methylase adenine-specific" evidence="9">
    <location>
        <begin position="147"/>
        <end position="446"/>
    </location>
</feature>
<evidence type="ECO:0000256" key="2">
    <source>
        <dbReference type="ARBA" id="ARBA00011900"/>
    </source>
</evidence>
<dbReference type="InterPro" id="IPR038333">
    <property type="entry name" value="T1MK-like_N_sf"/>
</dbReference>
<sequence>MSKLSSFVWSIADQLRGPFQQHEYGSVILPMTILRRLDAILEPHKEVIAGLIEGVDSEMRRASDVRKATGLRFYNSSKFTLKALLADPDGLEANLTEYVSSFSAAIDVFDRFKFTEVIADLAEKNRLFIVVERFAQVDLHPDVLSNSDMGDLFEDLIRRFAEASNATAGDHFTPRDAVRLVVDLLFAEDGAGLVDKGVIRTVYDPTAGTGGMLSLAEEHLRGQNPDARLRLYGQEINPQSYAICKSDLLAKGQDPDNIKLGDTLADDKFPGRTFDYCLSNPPYGVEWKAAEKAVKDEHKLGFSGRFGPGLPGVGDGQLLFLLHLASKMRPRGEGGGRVGVVMNGSPLFNGGAGSGQSEIRRWLLENDLVEAIVALPNDMFFNTGISTYVWVLDNTKADERRGKVQLVDASKRSDKMRKSLGSKRVEIGDGHRQDIVASYDAFETSDTSKIFDSEDFGYWTITVERPLRLNYACTPERLERVREESKLKAVDRARLVEVLATFGEDVYRNQEEFAGLVGKHLGSNGVTLTLPQRRALWLALGERDETADEVRDSKGNPEPDTKLRDTENIPFGWNGTTKTADADGTARDVIDAYFDAEVRPHVPDAWIDHTKTKVGYEIPFTRHFYTYVPPRPLEEIDADLNKVIAEIMELLQEVEA</sequence>
<feature type="region of interest" description="Disordered" evidence="8">
    <location>
        <begin position="547"/>
        <end position="580"/>
    </location>
</feature>
<dbReference type="SUPFAM" id="SSF53335">
    <property type="entry name" value="S-adenosyl-L-methionine-dependent methyltransferases"/>
    <property type="match status" value="1"/>
</dbReference>
<keyword evidence="4 11" id="KW-0808">Transferase</keyword>
<dbReference type="STRING" id="43678.OJAG_14920"/>
<dbReference type="GO" id="GO:0009307">
    <property type="term" value="P:DNA restriction-modification system"/>
    <property type="evidence" value="ECO:0007669"/>
    <property type="project" value="UniProtKB-KW"/>
</dbReference>
<dbReference type="Gene3D" id="3.40.50.150">
    <property type="entry name" value="Vaccinia Virus protein VP39"/>
    <property type="match status" value="1"/>
</dbReference>
<dbReference type="PANTHER" id="PTHR42933">
    <property type="entry name" value="SLR6095 PROTEIN"/>
    <property type="match status" value="1"/>
</dbReference>
<evidence type="ECO:0000259" key="10">
    <source>
        <dbReference type="Pfam" id="PF12161"/>
    </source>
</evidence>
<dbReference type="Pfam" id="PF02384">
    <property type="entry name" value="N6_Mtase"/>
    <property type="match status" value="1"/>
</dbReference>
<feature type="compositionally biased region" description="Basic and acidic residues" evidence="8">
    <location>
        <begin position="547"/>
        <end position="567"/>
    </location>
</feature>
<dbReference type="InterPro" id="IPR022749">
    <property type="entry name" value="D12N6_MeTrfase_N"/>
</dbReference>
<dbReference type="PROSITE" id="PS00092">
    <property type="entry name" value="N6_MTASE"/>
    <property type="match status" value="1"/>
</dbReference>
<evidence type="ECO:0000256" key="3">
    <source>
        <dbReference type="ARBA" id="ARBA00022603"/>
    </source>
</evidence>
<dbReference type="PANTHER" id="PTHR42933:SF3">
    <property type="entry name" value="TYPE I RESTRICTION ENZYME MJAVIII METHYLASE SUBUNIT"/>
    <property type="match status" value="1"/>
</dbReference>
<evidence type="ECO:0000256" key="4">
    <source>
        <dbReference type="ARBA" id="ARBA00022679"/>
    </source>
</evidence>
<dbReference type="InterPro" id="IPR051537">
    <property type="entry name" value="DNA_Adenine_Mtase"/>
</dbReference>
<dbReference type="InterPro" id="IPR029063">
    <property type="entry name" value="SAM-dependent_MTases_sf"/>
</dbReference>
<gene>
    <name evidence="11" type="ORF">OJAG_14920</name>
</gene>
<comment type="similarity">
    <text evidence="1">Belongs to the N(4)/N(6)-methyltransferase family.</text>
</comment>
<dbReference type="GO" id="GO:0032259">
    <property type="term" value="P:methylation"/>
    <property type="evidence" value="ECO:0007669"/>
    <property type="project" value="UniProtKB-KW"/>
</dbReference>
<feature type="domain" description="N6 adenine-specific DNA methyltransferase N-terminal" evidence="10">
    <location>
        <begin position="4"/>
        <end position="134"/>
    </location>
</feature>
<keyword evidence="5" id="KW-0949">S-adenosyl-L-methionine</keyword>
<evidence type="ECO:0000259" key="9">
    <source>
        <dbReference type="Pfam" id="PF02384"/>
    </source>
</evidence>
<dbReference type="REBASE" id="199333">
    <property type="entry name" value="M.OenVJORF14920P"/>
</dbReference>
<dbReference type="CDD" id="cd02440">
    <property type="entry name" value="AdoMet_MTases"/>
    <property type="match status" value="1"/>
</dbReference>
<dbReference type="InterPro" id="IPR003356">
    <property type="entry name" value="DNA_methylase_A-5"/>
</dbReference>
<evidence type="ECO:0000256" key="7">
    <source>
        <dbReference type="ARBA" id="ARBA00047942"/>
    </source>
</evidence>
<evidence type="ECO:0000313" key="11">
    <source>
        <dbReference type="EMBL" id="KZM35791.1"/>
    </source>
</evidence>
<proteinExistence type="inferred from homology"/>
<name>A0A163RX98_9CELL</name>
<evidence type="ECO:0000256" key="6">
    <source>
        <dbReference type="ARBA" id="ARBA00022747"/>
    </source>
</evidence>
<dbReference type="PATRIC" id="fig|43678.3.peg.1561"/>
<dbReference type="EC" id="2.1.1.72" evidence="2"/>
<dbReference type="EMBL" id="LRIE01000065">
    <property type="protein sequence ID" value="KZM35791.1"/>
    <property type="molecule type" value="Genomic_DNA"/>
</dbReference>
<evidence type="ECO:0000256" key="5">
    <source>
        <dbReference type="ARBA" id="ARBA00022691"/>
    </source>
</evidence>
<reference evidence="11 12" key="1">
    <citation type="submission" date="2016-01" db="EMBL/GenBank/DDBJ databases">
        <title>Genome sequence of Oerskovia enterophila VJag, an agar and cellulose degrading bacterium.</title>
        <authorList>
            <person name="Poehlein A."/>
            <person name="Jag V."/>
            <person name="Bengelsdorf F."/>
            <person name="Duerre P."/>
            <person name="Daniel R."/>
        </authorList>
    </citation>
    <scope>NUCLEOTIDE SEQUENCE [LARGE SCALE GENOMIC DNA]</scope>
    <source>
        <strain evidence="11 12">VJag</strain>
    </source>
</reference>